<sequence length="58" mass="6694">MSVNDKTKLEAYEELIAGLQRENKIQNQLIEAQSTMIQTLEEHNAELEKLSVNCPMFK</sequence>
<feature type="coiled-coil region" evidence="1">
    <location>
        <begin position="9"/>
        <end position="50"/>
    </location>
</feature>
<dbReference type="RefSeq" id="WP_173849722.1">
    <property type="nucleotide sequence ID" value="NZ_DAWECS010000112.1"/>
</dbReference>
<gene>
    <name evidence="2" type="ORF">LK487_14585</name>
</gene>
<evidence type="ECO:0000313" key="2">
    <source>
        <dbReference type="EMBL" id="MCC2748233.1"/>
    </source>
</evidence>
<dbReference type="AlphaFoldDB" id="A0AAW4WNQ0"/>
<proteinExistence type="predicted"/>
<evidence type="ECO:0000313" key="3">
    <source>
        <dbReference type="Proteomes" id="UP001197847"/>
    </source>
</evidence>
<protein>
    <submittedName>
        <fullName evidence="2">Uncharacterized protein</fullName>
    </submittedName>
</protein>
<accession>A0AAW4WNQ0</accession>
<comment type="caution">
    <text evidence="2">The sequence shown here is derived from an EMBL/GenBank/DDBJ whole genome shotgun (WGS) entry which is preliminary data.</text>
</comment>
<keyword evidence="1" id="KW-0175">Coiled coil</keyword>
<organism evidence="2 3">
    <name type="scientific">Agathobacter rectalis</name>
    <dbReference type="NCBI Taxonomy" id="39491"/>
    <lineage>
        <taxon>Bacteria</taxon>
        <taxon>Bacillati</taxon>
        <taxon>Bacillota</taxon>
        <taxon>Clostridia</taxon>
        <taxon>Lachnospirales</taxon>
        <taxon>Lachnospiraceae</taxon>
        <taxon>Agathobacter</taxon>
    </lineage>
</organism>
<evidence type="ECO:0000256" key="1">
    <source>
        <dbReference type="SAM" id="Coils"/>
    </source>
</evidence>
<dbReference type="Proteomes" id="UP001197847">
    <property type="component" value="Unassembled WGS sequence"/>
</dbReference>
<reference evidence="2" key="1">
    <citation type="submission" date="2021-10" db="EMBL/GenBank/DDBJ databases">
        <title>Collection of gut derived symbiotic bacterial strains cultured from healthy donors.</title>
        <authorList>
            <person name="Lin H."/>
            <person name="Littmann E."/>
            <person name="Claire K."/>
            <person name="Pamer E."/>
        </authorList>
    </citation>
    <scope>NUCLEOTIDE SEQUENCE</scope>
    <source>
        <strain evidence="2">MSK.22.92</strain>
    </source>
</reference>
<dbReference type="EMBL" id="JAJFBX010000028">
    <property type="protein sequence ID" value="MCC2748233.1"/>
    <property type="molecule type" value="Genomic_DNA"/>
</dbReference>
<name>A0AAW4WNQ0_9FIRM</name>